<dbReference type="InterPro" id="IPR036864">
    <property type="entry name" value="Zn2-C6_fun-type_DNA-bd_sf"/>
</dbReference>
<feature type="region of interest" description="Disordered" evidence="7">
    <location>
        <begin position="76"/>
        <end position="173"/>
    </location>
</feature>
<dbReference type="AlphaFoldDB" id="A0AAN7W0P3"/>
<keyword evidence="2" id="KW-0479">Metal-binding</keyword>
<feature type="region of interest" description="Disordered" evidence="7">
    <location>
        <begin position="724"/>
        <end position="747"/>
    </location>
</feature>
<dbReference type="GO" id="GO:0006351">
    <property type="term" value="P:DNA-templated transcription"/>
    <property type="evidence" value="ECO:0007669"/>
    <property type="project" value="InterPro"/>
</dbReference>
<feature type="compositionally biased region" description="Polar residues" evidence="7">
    <location>
        <begin position="724"/>
        <end position="739"/>
    </location>
</feature>
<feature type="compositionally biased region" description="Low complexity" evidence="7">
    <location>
        <begin position="132"/>
        <end position="144"/>
    </location>
</feature>
<evidence type="ECO:0000259" key="8">
    <source>
        <dbReference type="PROSITE" id="PS50048"/>
    </source>
</evidence>
<feature type="compositionally biased region" description="Low complexity" evidence="7">
    <location>
        <begin position="667"/>
        <end position="679"/>
    </location>
</feature>
<evidence type="ECO:0000256" key="7">
    <source>
        <dbReference type="SAM" id="MobiDB-lite"/>
    </source>
</evidence>
<dbReference type="SMART" id="SM00066">
    <property type="entry name" value="GAL4"/>
    <property type="match status" value="1"/>
</dbReference>
<evidence type="ECO:0000256" key="3">
    <source>
        <dbReference type="ARBA" id="ARBA00023015"/>
    </source>
</evidence>
<evidence type="ECO:0000256" key="2">
    <source>
        <dbReference type="ARBA" id="ARBA00022723"/>
    </source>
</evidence>
<keyword evidence="5" id="KW-0804">Transcription</keyword>
<dbReference type="Pfam" id="PF04082">
    <property type="entry name" value="Fungal_trans"/>
    <property type="match status" value="1"/>
</dbReference>
<dbReference type="Gene3D" id="4.10.240.10">
    <property type="entry name" value="Zn(2)-C6 fungal-type DNA-binding domain"/>
    <property type="match status" value="1"/>
</dbReference>
<dbReference type="PANTHER" id="PTHR31845">
    <property type="entry name" value="FINGER DOMAIN PROTEIN, PUTATIVE-RELATED"/>
    <property type="match status" value="1"/>
</dbReference>
<evidence type="ECO:0000313" key="9">
    <source>
        <dbReference type="EMBL" id="KAK5697396.1"/>
    </source>
</evidence>
<comment type="caution">
    <text evidence="9">The sequence shown here is derived from an EMBL/GenBank/DDBJ whole genome shotgun (WGS) entry which is preliminary data.</text>
</comment>
<feature type="compositionally biased region" description="Polar residues" evidence="7">
    <location>
        <begin position="680"/>
        <end position="694"/>
    </location>
</feature>
<dbReference type="GO" id="GO:0000976">
    <property type="term" value="F:transcription cis-regulatory region binding"/>
    <property type="evidence" value="ECO:0007669"/>
    <property type="project" value="TreeGrafter"/>
</dbReference>
<protein>
    <recommendedName>
        <fullName evidence="8">Zn(2)-C6 fungal-type domain-containing protein</fullName>
    </recommendedName>
</protein>
<dbReference type="CDD" id="cd00067">
    <property type="entry name" value="GAL4"/>
    <property type="match status" value="1"/>
</dbReference>
<dbReference type="EMBL" id="JAVRQU010000011">
    <property type="protein sequence ID" value="KAK5697396.1"/>
    <property type="molecule type" value="Genomic_DNA"/>
</dbReference>
<dbReference type="PANTHER" id="PTHR31845:SF39">
    <property type="entry name" value="TRANSCRIPTION FACTOR PBCR-RELATED"/>
    <property type="match status" value="1"/>
</dbReference>
<organism evidence="9 10">
    <name type="scientific">Elasticomyces elasticus</name>
    <dbReference type="NCBI Taxonomy" id="574655"/>
    <lineage>
        <taxon>Eukaryota</taxon>
        <taxon>Fungi</taxon>
        <taxon>Dikarya</taxon>
        <taxon>Ascomycota</taxon>
        <taxon>Pezizomycotina</taxon>
        <taxon>Dothideomycetes</taxon>
        <taxon>Dothideomycetidae</taxon>
        <taxon>Mycosphaerellales</taxon>
        <taxon>Teratosphaeriaceae</taxon>
        <taxon>Elasticomyces</taxon>
    </lineage>
</organism>
<name>A0AAN7W0P3_9PEZI</name>
<dbReference type="PROSITE" id="PS50048">
    <property type="entry name" value="ZN2_CY6_FUNGAL_2"/>
    <property type="match status" value="1"/>
</dbReference>
<keyword evidence="4" id="KW-0238">DNA-binding</keyword>
<evidence type="ECO:0000256" key="1">
    <source>
        <dbReference type="ARBA" id="ARBA00004123"/>
    </source>
</evidence>
<dbReference type="GO" id="GO:0005634">
    <property type="term" value="C:nucleus"/>
    <property type="evidence" value="ECO:0007669"/>
    <property type="project" value="UniProtKB-SubCell"/>
</dbReference>
<dbReference type="InterPro" id="IPR051089">
    <property type="entry name" value="prtT"/>
</dbReference>
<keyword evidence="6" id="KW-0539">Nucleus</keyword>
<keyword evidence="3" id="KW-0805">Transcription regulation</keyword>
<dbReference type="GO" id="GO:0008270">
    <property type="term" value="F:zinc ion binding"/>
    <property type="evidence" value="ECO:0007669"/>
    <property type="project" value="InterPro"/>
</dbReference>
<evidence type="ECO:0000313" key="10">
    <source>
        <dbReference type="Proteomes" id="UP001310594"/>
    </source>
</evidence>
<sequence>MASPPPDDSPSHRACAHCRSQKVRCLSQDNNSEVCARCAKSGRPCVFTPIQKRKQRKRTDTRVAELEREMRAMRAALKSKQQEAGGSAPSVRSGSSSEGTPGRPPGIWYQTHDHDAPRVDRGVYGQHDSIGQSQSLLQQALVSQNPAQPSSQPGPPKWSTAANVSEPGSKRGQDVIDRGLLSMATARQLVDTFKTDLFPHYPTVAIPASMTADDLRQTRPTLFLSVLAAAAVKEDPDLSAVLDKEILEAYANRSLVHSEKSLEIVQALLISAVWYHPPSKFGQLKYYEYIQMAATMAVDIGISTRPKISRGRLGNAARGREPAKQAMVHPAEDASDPDLSMTPRSRDSSPDTGNLESRRTFLACYMICAGVSLSLRRPNTLRVSSYVRECVEYMERSSDAIPTDRTIVHWVRLVMIAEEISVSFSYDDPGGVASIADLSTQLMVKDFDKRLNAWWSSVPETDGCGGLTVMFYTVRLYLHELALHMDHSPEDFRAPYQMGTIHPTTSRAGESDVPTQVLAESIAELITSSHALLNTFFAMDVSSLRALPVFGYVRISFAAFVLAKLCLSASHPESRIYQVLDRRALKVESYMDRAVLHVRNIVGEQRCRVPAIFLALLFKLRQWCLNPKMIDGEGNEVLSSEGFEDGQKNSSLPSTDNQARTQYMGTVSEEVSVSGNESSPQSPEGRQQSNSASLSPEGLEALATANRPLHSNFNNDASAFAGRQTATSTMKSPDNSLQPDPTAAMTGLQPPSDDWLSLGAEAMQLDGDYMQYFGDMMDGFSAEEGLSGDWMSGGVAGIGLVGQGEDFVPGGTTMPLHDPTDTFGYGWQNG</sequence>
<accession>A0AAN7W0P3</accession>
<dbReference type="InterPro" id="IPR001138">
    <property type="entry name" value="Zn2Cys6_DnaBD"/>
</dbReference>
<feature type="region of interest" description="Disordered" evidence="7">
    <location>
        <begin position="636"/>
        <end position="696"/>
    </location>
</feature>
<dbReference type="SUPFAM" id="SSF57701">
    <property type="entry name" value="Zn2/Cys6 DNA-binding domain"/>
    <property type="match status" value="1"/>
</dbReference>
<feature type="compositionally biased region" description="Polar residues" evidence="7">
    <location>
        <begin position="648"/>
        <end position="665"/>
    </location>
</feature>
<dbReference type="PROSITE" id="PS00463">
    <property type="entry name" value="ZN2_CY6_FUNGAL_1"/>
    <property type="match status" value="1"/>
</dbReference>
<evidence type="ECO:0000256" key="6">
    <source>
        <dbReference type="ARBA" id="ARBA00023242"/>
    </source>
</evidence>
<gene>
    <name evidence="9" type="ORF">LTR97_007534</name>
</gene>
<dbReference type="InterPro" id="IPR007219">
    <property type="entry name" value="XnlR_reg_dom"/>
</dbReference>
<feature type="region of interest" description="Disordered" evidence="7">
    <location>
        <begin position="310"/>
        <end position="354"/>
    </location>
</feature>
<feature type="domain" description="Zn(2)-C6 fungal-type" evidence="8">
    <location>
        <begin position="14"/>
        <end position="47"/>
    </location>
</feature>
<evidence type="ECO:0000256" key="4">
    <source>
        <dbReference type="ARBA" id="ARBA00023125"/>
    </source>
</evidence>
<dbReference type="Pfam" id="PF00172">
    <property type="entry name" value="Zn_clus"/>
    <property type="match status" value="1"/>
</dbReference>
<dbReference type="GO" id="GO:0000981">
    <property type="term" value="F:DNA-binding transcription factor activity, RNA polymerase II-specific"/>
    <property type="evidence" value="ECO:0007669"/>
    <property type="project" value="InterPro"/>
</dbReference>
<dbReference type="Proteomes" id="UP001310594">
    <property type="component" value="Unassembled WGS sequence"/>
</dbReference>
<proteinExistence type="predicted"/>
<feature type="compositionally biased region" description="Low complexity" evidence="7">
    <location>
        <begin position="85"/>
        <end position="99"/>
    </location>
</feature>
<dbReference type="CDD" id="cd12148">
    <property type="entry name" value="fungal_TF_MHR"/>
    <property type="match status" value="1"/>
</dbReference>
<comment type="subcellular location">
    <subcellularLocation>
        <location evidence="1">Nucleus</location>
    </subcellularLocation>
</comment>
<feature type="compositionally biased region" description="Basic and acidic residues" evidence="7">
    <location>
        <begin position="111"/>
        <end position="121"/>
    </location>
</feature>
<evidence type="ECO:0000256" key="5">
    <source>
        <dbReference type="ARBA" id="ARBA00023163"/>
    </source>
</evidence>
<reference evidence="9" key="1">
    <citation type="submission" date="2023-08" db="EMBL/GenBank/DDBJ databases">
        <title>Black Yeasts Isolated from many extreme environments.</title>
        <authorList>
            <person name="Coleine C."/>
            <person name="Stajich J.E."/>
            <person name="Selbmann L."/>
        </authorList>
    </citation>
    <scope>NUCLEOTIDE SEQUENCE</scope>
    <source>
        <strain evidence="9">CCFEE 5810</strain>
    </source>
</reference>